<protein>
    <recommendedName>
        <fullName evidence="4">Secreted protein</fullName>
    </recommendedName>
</protein>
<dbReference type="AlphaFoldDB" id="A0A499UK25"/>
<feature type="chain" id="PRO_5029685228" description="Secreted protein" evidence="1">
    <location>
        <begin position="28"/>
        <end position="189"/>
    </location>
</feature>
<gene>
    <name evidence="2" type="ORF">SSPO_048120</name>
</gene>
<accession>A0A499UK25</accession>
<name>A0A499UK25_9ACTN</name>
<evidence type="ECO:0000313" key="3">
    <source>
        <dbReference type="Proteomes" id="UP000463951"/>
    </source>
</evidence>
<evidence type="ECO:0008006" key="4">
    <source>
        <dbReference type="Google" id="ProtNLM"/>
    </source>
</evidence>
<evidence type="ECO:0000313" key="2">
    <source>
        <dbReference type="EMBL" id="BBJ42094.1"/>
    </source>
</evidence>
<proteinExistence type="predicted"/>
<sequence>MNIGKKAVLLTAAAGALVIGGAGGALANSNDDSVSQRNKCDTSSGIMISGSGSLAPTGDTAIGSDCINFTNAGGSVDQSNDCDTTTATTLSGNANLAPRATSQSAAIAPTSLSTTTAPATESLNISQCSRARGNTAGLPRWDLRPWKLPFQGRCHMKGLATAFDFVRRMGTPAADFGASAHRHRWPDVR</sequence>
<dbReference type="Proteomes" id="UP000463951">
    <property type="component" value="Chromosome"/>
</dbReference>
<organism evidence="2 3">
    <name type="scientific">Streptomyces antimycoticus</name>
    <dbReference type="NCBI Taxonomy" id="68175"/>
    <lineage>
        <taxon>Bacteria</taxon>
        <taxon>Bacillati</taxon>
        <taxon>Actinomycetota</taxon>
        <taxon>Actinomycetes</taxon>
        <taxon>Kitasatosporales</taxon>
        <taxon>Streptomycetaceae</taxon>
        <taxon>Streptomyces</taxon>
        <taxon>Streptomyces violaceusniger group</taxon>
    </lineage>
</organism>
<evidence type="ECO:0000256" key="1">
    <source>
        <dbReference type="SAM" id="SignalP"/>
    </source>
</evidence>
<dbReference type="EMBL" id="AP019620">
    <property type="protein sequence ID" value="BBJ42094.1"/>
    <property type="molecule type" value="Genomic_DNA"/>
</dbReference>
<reference evidence="2 3" key="1">
    <citation type="journal article" date="2020" name="Int. J. Syst. Evol. Microbiol.">
        <title>Reclassification of Streptomyces castelarensis and Streptomyces sporoclivatus as later heterotypic synonyms of Streptomyces antimycoticus.</title>
        <authorList>
            <person name="Komaki H."/>
            <person name="Tamura T."/>
        </authorList>
    </citation>
    <scope>NUCLEOTIDE SEQUENCE [LARGE SCALE GENOMIC DNA]</scope>
    <source>
        <strain evidence="2 3">NBRC 100767</strain>
    </source>
</reference>
<keyword evidence="1" id="KW-0732">Signal</keyword>
<feature type="signal peptide" evidence="1">
    <location>
        <begin position="1"/>
        <end position="27"/>
    </location>
</feature>